<dbReference type="InterPro" id="IPR006115">
    <property type="entry name" value="6PGDH_NADP-bd"/>
</dbReference>
<dbReference type="GO" id="GO:0050661">
    <property type="term" value="F:NADP binding"/>
    <property type="evidence" value="ECO:0007669"/>
    <property type="project" value="InterPro"/>
</dbReference>
<proteinExistence type="inferred from homology"/>
<evidence type="ECO:0000313" key="12">
    <source>
        <dbReference type="Proteomes" id="UP000807353"/>
    </source>
</evidence>
<dbReference type="AlphaFoldDB" id="A0A9P5XRC5"/>
<evidence type="ECO:0000256" key="6">
    <source>
        <dbReference type="ARBA" id="ARBA00023027"/>
    </source>
</evidence>
<comment type="caution">
    <text evidence="11">The sequence shown here is derived from an EMBL/GenBank/DDBJ whole genome shotgun (WGS) entry which is preliminary data.</text>
</comment>
<reference evidence="11" key="1">
    <citation type="submission" date="2020-11" db="EMBL/GenBank/DDBJ databases">
        <authorList>
            <consortium name="DOE Joint Genome Institute"/>
            <person name="Ahrendt S."/>
            <person name="Riley R."/>
            <person name="Andreopoulos W."/>
            <person name="Labutti K."/>
            <person name="Pangilinan J."/>
            <person name="Ruiz-Duenas F.J."/>
            <person name="Barrasa J.M."/>
            <person name="Sanchez-Garcia M."/>
            <person name="Camarero S."/>
            <person name="Miyauchi S."/>
            <person name="Serrano A."/>
            <person name="Linde D."/>
            <person name="Babiker R."/>
            <person name="Drula E."/>
            <person name="Ayuso-Fernandez I."/>
            <person name="Pacheco R."/>
            <person name="Padilla G."/>
            <person name="Ferreira P."/>
            <person name="Barriuso J."/>
            <person name="Kellner H."/>
            <person name="Castanera R."/>
            <person name="Alfaro M."/>
            <person name="Ramirez L."/>
            <person name="Pisabarro A.G."/>
            <person name="Kuo A."/>
            <person name="Tritt A."/>
            <person name="Lipzen A."/>
            <person name="He G."/>
            <person name="Yan M."/>
            <person name="Ng V."/>
            <person name="Cullen D."/>
            <person name="Martin F."/>
            <person name="Rosso M.-N."/>
            <person name="Henrissat B."/>
            <person name="Hibbett D."/>
            <person name="Martinez A.T."/>
            <person name="Grigoriev I.V."/>
        </authorList>
    </citation>
    <scope>NUCLEOTIDE SEQUENCE</scope>
    <source>
        <strain evidence="11">CBS 247.69</strain>
    </source>
</reference>
<feature type="domain" description="3-hydroxyisobutyrate dehydrogenase-like NAD-binding" evidence="10">
    <location>
        <begin position="107"/>
        <end position="238"/>
    </location>
</feature>
<dbReference type="EC" id="1.1.1.31" evidence="3"/>
<dbReference type="PANTHER" id="PTHR22981:SF7">
    <property type="entry name" value="3-HYDROXYISOBUTYRATE DEHYDROGENASE, MITOCHONDRIAL"/>
    <property type="match status" value="1"/>
</dbReference>
<keyword evidence="4" id="KW-0101">Branched-chain amino acid catabolism</keyword>
<protein>
    <recommendedName>
        <fullName evidence="3">3-hydroxyisobutyrate dehydrogenase</fullName>
        <ecNumber evidence="3">1.1.1.31</ecNumber>
    </recommendedName>
</protein>
<feature type="active site" evidence="8">
    <location>
        <position position="113"/>
    </location>
</feature>
<evidence type="ECO:0000256" key="5">
    <source>
        <dbReference type="ARBA" id="ARBA00023002"/>
    </source>
</evidence>
<dbReference type="PIRSF" id="PIRSF000103">
    <property type="entry name" value="HIBADH"/>
    <property type="match status" value="1"/>
</dbReference>
<comment type="similarity">
    <text evidence="2">Belongs to the HIBADH-related family. 3-hydroxyisobutyrate dehydrogenase subfamily.</text>
</comment>
<dbReference type="SUPFAM" id="SSF48179">
    <property type="entry name" value="6-phosphogluconate dehydrogenase C-terminal domain-like"/>
    <property type="match status" value="1"/>
</dbReference>
<comment type="pathway">
    <text evidence="1">Amino-acid degradation; L-valine degradation.</text>
</comment>
<evidence type="ECO:0000259" key="9">
    <source>
        <dbReference type="Pfam" id="PF03446"/>
    </source>
</evidence>
<dbReference type="GO" id="GO:0008442">
    <property type="term" value="F:3-hydroxyisobutyrate dehydrogenase activity"/>
    <property type="evidence" value="ECO:0007669"/>
    <property type="project" value="UniProtKB-EC"/>
</dbReference>
<dbReference type="InterPro" id="IPR015815">
    <property type="entry name" value="HIBADH-related"/>
</dbReference>
<keyword evidence="5" id="KW-0560">Oxidoreductase</keyword>
<dbReference type="InterPro" id="IPR008927">
    <property type="entry name" value="6-PGluconate_DH-like_C_sf"/>
</dbReference>
<keyword evidence="12" id="KW-1185">Reference proteome</keyword>
<dbReference type="InterPro" id="IPR029154">
    <property type="entry name" value="HIBADH-like_NADP-bd"/>
</dbReference>
<dbReference type="GO" id="GO:0051287">
    <property type="term" value="F:NAD binding"/>
    <property type="evidence" value="ECO:0007669"/>
    <property type="project" value="InterPro"/>
</dbReference>
<dbReference type="InterPro" id="IPR036291">
    <property type="entry name" value="NAD(P)-bd_dom_sf"/>
</dbReference>
<dbReference type="Gene3D" id="1.10.1040.10">
    <property type="entry name" value="N-(1-d-carboxylethyl)-l-norvaline Dehydrogenase, domain 2"/>
    <property type="match status" value="1"/>
</dbReference>
<evidence type="ECO:0000256" key="3">
    <source>
        <dbReference type="ARBA" id="ARBA00012991"/>
    </source>
</evidence>
<dbReference type="OrthoDB" id="435038at2759"/>
<feature type="domain" description="6-phosphogluconate dehydrogenase NADP-binding" evidence="9">
    <location>
        <begin position="1"/>
        <end position="104"/>
    </location>
</feature>
<comment type="catalytic activity">
    <reaction evidence="7">
        <text>3-hydroxy-2-methylpropanoate + NAD(+) = 2-methyl-3-oxopropanoate + NADH + H(+)</text>
        <dbReference type="Rhea" id="RHEA:17681"/>
        <dbReference type="ChEBI" id="CHEBI:11805"/>
        <dbReference type="ChEBI" id="CHEBI:15378"/>
        <dbReference type="ChEBI" id="CHEBI:57540"/>
        <dbReference type="ChEBI" id="CHEBI:57700"/>
        <dbReference type="ChEBI" id="CHEBI:57945"/>
        <dbReference type="EC" id="1.1.1.31"/>
    </reaction>
</comment>
<dbReference type="Gene3D" id="3.40.50.720">
    <property type="entry name" value="NAD(P)-binding Rossmann-like Domain"/>
    <property type="match status" value="1"/>
</dbReference>
<organism evidence="11 12">
    <name type="scientific">Collybia nuda</name>
    <dbReference type="NCBI Taxonomy" id="64659"/>
    <lineage>
        <taxon>Eukaryota</taxon>
        <taxon>Fungi</taxon>
        <taxon>Dikarya</taxon>
        <taxon>Basidiomycota</taxon>
        <taxon>Agaricomycotina</taxon>
        <taxon>Agaricomycetes</taxon>
        <taxon>Agaricomycetidae</taxon>
        <taxon>Agaricales</taxon>
        <taxon>Tricholomatineae</taxon>
        <taxon>Clitocybaceae</taxon>
        <taxon>Collybia</taxon>
    </lineage>
</organism>
<evidence type="ECO:0000313" key="11">
    <source>
        <dbReference type="EMBL" id="KAF9456138.1"/>
    </source>
</evidence>
<dbReference type="SUPFAM" id="SSF51735">
    <property type="entry name" value="NAD(P)-binding Rossmann-fold domains"/>
    <property type="match status" value="1"/>
</dbReference>
<dbReference type="InterPro" id="IPR013328">
    <property type="entry name" value="6PGD_dom2"/>
</dbReference>
<dbReference type="Pfam" id="PF03446">
    <property type="entry name" value="NAD_binding_2"/>
    <property type="match status" value="1"/>
</dbReference>
<gene>
    <name evidence="11" type="ORF">BDZ94DRAFT_1276437</name>
</gene>
<evidence type="ECO:0000256" key="8">
    <source>
        <dbReference type="PIRSR" id="PIRSR000103-1"/>
    </source>
</evidence>
<evidence type="ECO:0000256" key="7">
    <source>
        <dbReference type="ARBA" id="ARBA00049197"/>
    </source>
</evidence>
<evidence type="ECO:0000256" key="1">
    <source>
        <dbReference type="ARBA" id="ARBA00005109"/>
    </source>
</evidence>
<dbReference type="GO" id="GO:0006574">
    <property type="term" value="P:L-valine catabolic process"/>
    <property type="evidence" value="ECO:0007669"/>
    <property type="project" value="TreeGrafter"/>
</dbReference>
<dbReference type="Proteomes" id="UP000807353">
    <property type="component" value="Unassembled WGS sequence"/>
</dbReference>
<dbReference type="FunFam" id="1.10.1040.10:FF:000006">
    <property type="entry name" value="3-hydroxyisobutyrate dehydrogenase"/>
    <property type="match status" value="1"/>
</dbReference>
<dbReference type="PANTHER" id="PTHR22981">
    <property type="entry name" value="3-HYDROXYISOBUTYRATE DEHYDROGENASE-RELATED"/>
    <property type="match status" value="1"/>
</dbReference>
<dbReference type="EMBL" id="MU150454">
    <property type="protein sequence ID" value="KAF9456138.1"/>
    <property type="molecule type" value="Genomic_DNA"/>
</dbReference>
<name>A0A9P5XRC5_9AGAR</name>
<dbReference type="GO" id="GO:0005739">
    <property type="term" value="C:mitochondrion"/>
    <property type="evidence" value="ECO:0007669"/>
    <property type="project" value="TreeGrafter"/>
</dbReference>
<dbReference type="Pfam" id="PF14833">
    <property type="entry name" value="NAD_binding_11"/>
    <property type="match status" value="1"/>
</dbReference>
<evidence type="ECO:0000259" key="10">
    <source>
        <dbReference type="Pfam" id="PF14833"/>
    </source>
</evidence>
<evidence type="ECO:0000256" key="2">
    <source>
        <dbReference type="ARBA" id="ARBA00006013"/>
    </source>
</evidence>
<keyword evidence="6" id="KW-0520">NAD</keyword>
<evidence type="ECO:0000256" key="4">
    <source>
        <dbReference type="ARBA" id="ARBA00022456"/>
    </source>
</evidence>
<accession>A0A9P5XRC5</accession>
<sequence length="252" mass="26286">MLPSSPQVRSVYSEGVLPTLRRLPKEQARGTLCIDSTTLDVTVAREVAGDVISTGAQMVDAPVSGGVTGAKAGTLSFLVGGTTESFERSQSILTLMGQRIIHCGPSGSGLGAKICNNLVLGVQQIVVAESMLLGQKLGLDPAVLAGVINSSTGGCWASSVNNPVPSALPEKSPPCERDYEGGFATALMLKDMGLATEIANEAGSPLPLGRAAENIYAQVIKQQPVLARKDFSSVYRFLQITAEDGKKVKLTE</sequence>